<sequence>MFWFVKVDFASLAASAILDDSAILAVRRISGFLAGFLTSCCSVDSKLSVATLLLGRLCISGCLALPYCSLRKLVCCCYCAAFVCCC</sequence>
<evidence type="ECO:0000313" key="1">
    <source>
        <dbReference type="EMBL" id="KAJ4718869.1"/>
    </source>
</evidence>
<proteinExistence type="predicted"/>
<gene>
    <name evidence="1" type="ORF">OWV82_010501</name>
</gene>
<protein>
    <submittedName>
        <fullName evidence="1">Uncharacterized protein</fullName>
    </submittedName>
</protein>
<dbReference type="Proteomes" id="UP001164539">
    <property type="component" value="Chromosome 5"/>
</dbReference>
<evidence type="ECO:0000313" key="2">
    <source>
        <dbReference type="Proteomes" id="UP001164539"/>
    </source>
</evidence>
<name>A0ACC1Y5B1_MELAZ</name>
<accession>A0ACC1Y5B1</accession>
<reference evidence="1 2" key="1">
    <citation type="journal article" date="2023" name="Science">
        <title>Complex scaffold remodeling in plant triterpene biosynthesis.</title>
        <authorList>
            <person name="De La Pena R."/>
            <person name="Hodgson H."/>
            <person name="Liu J.C."/>
            <person name="Stephenson M.J."/>
            <person name="Martin A.C."/>
            <person name="Owen C."/>
            <person name="Harkess A."/>
            <person name="Leebens-Mack J."/>
            <person name="Jimenez L.E."/>
            <person name="Osbourn A."/>
            <person name="Sattely E.S."/>
        </authorList>
    </citation>
    <scope>NUCLEOTIDE SEQUENCE [LARGE SCALE GENOMIC DNA]</scope>
    <source>
        <strain evidence="2">cv. JPN11</strain>
        <tissue evidence="1">Leaf</tissue>
    </source>
</reference>
<dbReference type="EMBL" id="CM051398">
    <property type="protein sequence ID" value="KAJ4718869.1"/>
    <property type="molecule type" value="Genomic_DNA"/>
</dbReference>
<keyword evidence="2" id="KW-1185">Reference proteome</keyword>
<organism evidence="1 2">
    <name type="scientific">Melia azedarach</name>
    <name type="common">Chinaberry tree</name>
    <dbReference type="NCBI Taxonomy" id="155640"/>
    <lineage>
        <taxon>Eukaryota</taxon>
        <taxon>Viridiplantae</taxon>
        <taxon>Streptophyta</taxon>
        <taxon>Embryophyta</taxon>
        <taxon>Tracheophyta</taxon>
        <taxon>Spermatophyta</taxon>
        <taxon>Magnoliopsida</taxon>
        <taxon>eudicotyledons</taxon>
        <taxon>Gunneridae</taxon>
        <taxon>Pentapetalae</taxon>
        <taxon>rosids</taxon>
        <taxon>malvids</taxon>
        <taxon>Sapindales</taxon>
        <taxon>Meliaceae</taxon>
        <taxon>Melia</taxon>
    </lineage>
</organism>
<comment type="caution">
    <text evidence="1">The sequence shown here is derived from an EMBL/GenBank/DDBJ whole genome shotgun (WGS) entry which is preliminary data.</text>
</comment>